<name>A0A9X2KGM9_9HYPH</name>
<dbReference type="RefSeq" id="WP_253962766.1">
    <property type="nucleotide sequence ID" value="NZ_JALHBS010000009.1"/>
</dbReference>
<accession>A0A9X2KGM9</accession>
<evidence type="ECO:0000313" key="2">
    <source>
        <dbReference type="Proteomes" id="UP001155220"/>
    </source>
</evidence>
<dbReference type="AlphaFoldDB" id="A0A9X2KGM9"/>
<reference evidence="1" key="1">
    <citation type="submission" date="2022-03" db="EMBL/GenBank/DDBJ databases">
        <title>Aurantimonas Liuensis sp. Nov., isolated from the hadal seawater of the Mariana Trench.</title>
        <authorList>
            <person name="Liu R."/>
        </authorList>
    </citation>
    <scope>NUCLEOTIDE SEQUENCE</scope>
    <source>
        <strain evidence="1">LRZ36</strain>
    </source>
</reference>
<evidence type="ECO:0000313" key="1">
    <source>
        <dbReference type="EMBL" id="MCP3053877.1"/>
    </source>
</evidence>
<organism evidence="1 2">
    <name type="scientific">Aurantimonas marianensis</name>
    <dbReference type="NCBI Taxonomy" id="2920428"/>
    <lineage>
        <taxon>Bacteria</taxon>
        <taxon>Pseudomonadati</taxon>
        <taxon>Pseudomonadota</taxon>
        <taxon>Alphaproteobacteria</taxon>
        <taxon>Hyphomicrobiales</taxon>
        <taxon>Aurantimonadaceae</taxon>
        <taxon>Aurantimonas</taxon>
    </lineage>
</organism>
<proteinExistence type="predicted"/>
<keyword evidence="2" id="KW-1185">Reference proteome</keyword>
<sequence length="93" mass="10210">MNEEPTRLQRHREALAALENQDEISLKSNQIIGLLAYLSANAAFQQRTITALGAMALGEISPKEIEQLIASAEQSTAAFDYFVEELAGTRSDE</sequence>
<dbReference type="EMBL" id="JALHBS010000009">
    <property type="protein sequence ID" value="MCP3053877.1"/>
    <property type="molecule type" value="Genomic_DNA"/>
</dbReference>
<gene>
    <name evidence="1" type="ORF">MJ956_01785</name>
</gene>
<protein>
    <submittedName>
        <fullName evidence="1">Uncharacterized protein</fullName>
    </submittedName>
</protein>
<comment type="caution">
    <text evidence="1">The sequence shown here is derived from an EMBL/GenBank/DDBJ whole genome shotgun (WGS) entry which is preliminary data.</text>
</comment>
<dbReference type="Proteomes" id="UP001155220">
    <property type="component" value="Unassembled WGS sequence"/>
</dbReference>